<dbReference type="OrthoDB" id="3477286at2759"/>
<name>A0A084QYA6_STAC4</name>
<dbReference type="Proteomes" id="UP000028524">
    <property type="component" value="Unassembled WGS sequence"/>
</dbReference>
<protein>
    <recommendedName>
        <fullName evidence="3">Heterokaryon incompatibility domain-containing protein</fullName>
    </recommendedName>
</protein>
<evidence type="ECO:0008006" key="3">
    <source>
        <dbReference type="Google" id="ProtNLM"/>
    </source>
</evidence>
<sequence>MDSKGSQSSVRLADRAHPGHNIFCTPENSRFHSQTSYAALDAMRREIRLIELLPDSGRGLIECTLLDKVALAEVQGEYYALSYCAGDVNHTGIILCAQQTLVCLSICKTSTRGMEWLIQLCENVPPRDHGVRPKGAYTGLLHEVSVEDEEYDHNDRLTKYIWTSMTSDEFADGWVAFYDIVESPWWSRAWVFQEFIVSRAPLLLYWRAGLAWMDASSVLVTFCSMHEHVLGNRANFLAINGYKPSVPEDRRLCRVIDRANWKVSLTLKRLLAHSRSCSASDERDRIYAFLDLAEPGYGIVPHYSTDNDIIDVLVKTKRIILFENSLDVLLQAAAPVAKKRAMLPSWTVDWATKEPFSIRNNLLGGEPMTKAFSINHHEPNVSFRTVKRQHTSRSIAALEMSGVFLATLTDRATFDLKSLVSPEERKIYVSFKAGDYITSCIAQSQPSDQLWIVDGVSLPLILRRAAPGYVLVSYAPAISMTRMVVIGDIADELVERGELKTGRILIV</sequence>
<accession>A0A084QYA6</accession>
<organism evidence="1 2">
    <name type="scientific">Stachybotrys chlorohalonatus (strain IBT 40285)</name>
    <dbReference type="NCBI Taxonomy" id="1283841"/>
    <lineage>
        <taxon>Eukaryota</taxon>
        <taxon>Fungi</taxon>
        <taxon>Dikarya</taxon>
        <taxon>Ascomycota</taxon>
        <taxon>Pezizomycotina</taxon>
        <taxon>Sordariomycetes</taxon>
        <taxon>Hypocreomycetidae</taxon>
        <taxon>Hypocreales</taxon>
        <taxon>Stachybotryaceae</taxon>
        <taxon>Stachybotrys</taxon>
    </lineage>
</organism>
<dbReference type="OMA" id="CTSEARI"/>
<gene>
    <name evidence="1" type="ORF">S40285_05432</name>
</gene>
<dbReference type="STRING" id="1283841.A0A084QYA6"/>
<evidence type="ECO:0000313" key="2">
    <source>
        <dbReference type="Proteomes" id="UP000028524"/>
    </source>
</evidence>
<dbReference type="EMBL" id="KL659661">
    <property type="protein sequence ID" value="KFA68941.1"/>
    <property type="molecule type" value="Genomic_DNA"/>
</dbReference>
<dbReference type="AlphaFoldDB" id="A0A084QYA6"/>
<dbReference type="InterPro" id="IPR052895">
    <property type="entry name" value="HetReg/Transcr_Mod"/>
</dbReference>
<dbReference type="PANTHER" id="PTHR24148:SF73">
    <property type="entry name" value="HET DOMAIN PROTEIN (AFU_ORTHOLOGUE AFUA_8G01020)"/>
    <property type="match status" value="1"/>
</dbReference>
<dbReference type="InParanoid" id="A0A084QYA6"/>
<reference evidence="1 2" key="1">
    <citation type="journal article" date="2014" name="BMC Genomics">
        <title>Comparative genome sequencing reveals chemotype-specific gene clusters in the toxigenic black mold Stachybotrys.</title>
        <authorList>
            <person name="Semeiks J."/>
            <person name="Borek D."/>
            <person name="Otwinowski Z."/>
            <person name="Grishin N.V."/>
        </authorList>
    </citation>
    <scope>NUCLEOTIDE SEQUENCE [LARGE SCALE GENOMIC DNA]</scope>
    <source>
        <strain evidence="1 2">IBT 40285</strain>
    </source>
</reference>
<keyword evidence="2" id="KW-1185">Reference proteome</keyword>
<dbReference type="HOGENOM" id="CLU_004184_0_1_1"/>
<dbReference type="PANTHER" id="PTHR24148">
    <property type="entry name" value="ANKYRIN REPEAT DOMAIN-CONTAINING PROTEIN 39 HOMOLOG-RELATED"/>
    <property type="match status" value="1"/>
</dbReference>
<evidence type="ECO:0000313" key="1">
    <source>
        <dbReference type="EMBL" id="KFA68941.1"/>
    </source>
</evidence>
<proteinExistence type="predicted"/>